<dbReference type="InterPro" id="IPR012337">
    <property type="entry name" value="RNaseH-like_sf"/>
</dbReference>
<dbReference type="Pfam" id="PF01609">
    <property type="entry name" value="DDE_Tnp_1"/>
    <property type="match status" value="1"/>
</dbReference>
<feature type="domain" description="Transposase IS4-like" evidence="2">
    <location>
        <begin position="37"/>
        <end position="150"/>
    </location>
</feature>
<evidence type="ECO:0000259" key="2">
    <source>
        <dbReference type="Pfam" id="PF01609"/>
    </source>
</evidence>
<dbReference type="SUPFAM" id="SSF53098">
    <property type="entry name" value="Ribonuclease H-like"/>
    <property type="match status" value="1"/>
</dbReference>
<dbReference type="GO" id="GO:0004803">
    <property type="term" value="F:transposase activity"/>
    <property type="evidence" value="ECO:0007669"/>
    <property type="project" value="InterPro"/>
</dbReference>
<sequence>MNLSSLPLTDEQGSRFEQLPQLRTLQAGQTGEWPAVMQGSKGDIAVRVCAYRKTDEQRMESERKLQRTAQKKQKQKQLQSQTVEAAGYVVVVTTLDCLSAQEVLALYRHRWQVELAFKRMKSLLGLSRLRKKNPEGAKAWLQGKLLVACLIERLIATGEHFSPVESEGHSRKRGSEALSLA</sequence>
<dbReference type="Proteomes" id="UP000379480">
    <property type="component" value="Unassembled WGS sequence"/>
</dbReference>
<organism evidence="3 4">
    <name type="scientific">Pseudomonas fluorescens</name>
    <dbReference type="NCBI Taxonomy" id="294"/>
    <lineage>
        <taxon>Bacteria</taxon>
        <taxon>Pseudomonadati</taxon>
        <taxon>Pseudomonadota</taxon>
        <taxon>Gammaproteobacteria</taxon>
        <taxon>Pseudomonadales</taxon>
        <taxon>Pseudomonadaceae</taxon>
        <taxon>Pseudomonas</taxon>
    </lineage>
</organism>
<keyword evidence="1" id="KW-0175">Coiled coil</keyword>
<accession>A0A5E7FJD6</accession>
<dbReference type="InterPro" id="IPR002559">
    <property type="entry name" value="Transposase_11"/>
</dbReference>
<dbReference type="GO" id="GO:0006313">
    <property type="term" value="P:DNA transposition"/>
    <property type="evidence" value="ECO:0007669"/>
    <property type="project" value="InterPro"/>
</dbReference>
<name>A0A5E7FJD6_PSEFL</name>
<dbReference type="PANTHER" id="PTHR33258">
    <property type="entry name" value="TRANSPOSASE INSL FOR INSERTION SEQUENCE ELEMENT IS186A-RELATED"/>
    <property type="match status" value="1"/>
</dbReference>
<dbReference type="EMBL" id="CABVHY010000039">
    <property type="protein sequence ID" value="VVO39688.1"/>
    <property type="molecule type" value="Genomic_DNA"/>
</dbReference>
<dbReference type="GO" id="GO:0003677">
    <property type="term" value="F:DNA binding"/>
    <property type="evidence" value="ECO:0007669"/>
    <property type="project" value="InterPro"/>
</dbReference>
<reference evidence="3 4" key="1">
    <citation type="submission" date="2019-09" db="EMBL/GenBank/DDBJ databases">
        <authorList>
            <person name="Chandra G."/>
            <person name="Truman W A."/>
        </authorList>
    </citation>
    <scope>NUCLEOTIDE SEQUENCE [LARGE SCALE GENOMIC DNA]</scope>
    <source>
        <strain evidence="3">PS723</strain>
    </source>
</reference>
<feature type="coiled-coil region" evidence="1">
    <location>
        <begin position="51"/>
        <end position="78"/>
    </location>
</feature>
<evidence type="ECO:0000256" key="1">
    <source>
        <dbReference type="SAM" id="Coils"/>
    </source>
</evidence>
<evidence type="ECO:0000313" key="4">
    <source>
        <dbReference type="Proteomes" id="UP000379480"/>
    </source>
</evidence>
<gene>
    <name evidence="3" type="ORF">PS723_05707</name>
</gene>
<protein>
    <recommendedName>
        <fullName evidence="2">Transposase IS4-like domain-containing protein</fullName>
    </recommendedName>
</protein>
<evidence type="ECO:0000313" key="3">
    <source>
        <dbReference type="EMBL" id="VVO39688.1"/>
    </source>
</evidence>
<dbReference type="AlphaFoldDB" id="A0A5E7FJD6"/>
<proteinExistence type="predicted"/>
<dbReference type="PANTHER" id="PTHR33258:SF1">
    <property type="entry name" value="TRANSPOSASE INSL FOR INSERTION SEQUENCE ELEMENT IS186A-RELATED"/>
    <property type="match status" value="1"/>
</dbReference>